<feature type="transmembrane region" description="Helical" evidence="8">
    <location>
        <begin position="183"/>
        <end position="208"/>
    </location>
</feature>
<feature type="transmembrane region" description="Helical" evidence="8">
    <location>
        <begin position="144"/>
        <end position="162"/>
    </location>
</feature>
<dbReference type="AlphaFoldDB" id="A0A9X4LG53"/>
<dbReference type="PROSITE" id="PS01303">
    <property type="entry name" value="BCCT"/>
    <property type="match status" value="1"/>
</dbReference>
<evidence type="ECO:0000256" key="1">
    <source>
        <dbReference type="ARBA" id="ARBA00004651"/>
    </source>
</evidence>
<comment type="subcellular location">
    <subcellularLocation>
        <location evidence="1">Cell membrane</location>
        <topology evidence="1">Multi-pass membrane protein</topology>
    </subcellularLocation>
</comment>
<feature type="transmembrane region" description="Helical" evidence="8">
    <location>
        <begin position="88"/>
        <end position="109"/>
    </location>
</feature>
<accession>A0A9X4LG53</accession>
<evidence type="ECO:0000256" key="5">
    <source>
        <dbReference type="ARBA" id="ARBA00022692"/>
    </source>
</evidence>
<evidence type="ECO:0000256" key="3">
    <source>
        <dbReference type="ARBA" id="ARBA00022448"/>
    </source>
</evidence>
<keyword evidence="7 8" id="KW-0472">Membrane</keyword>
<feature type="transmembrane region" description="Helical" evidence="8">
    <location>
        <begin position="262"/>
        <end position="282"/>
    </location>
</feature>
<evidence type="ECO:0000256" key="6">
    <source>
        <dbReference type="ARBA" id="ARBA00022989"/>
    </source>
</evidence>
<evidence type="ECO:0000313" key="10">
    <source>
        <dbReference type="Proteomes" id="UP001152302"/>
    </source>
</evidence>
<dbReference type="RefSeq" id="WP_277581946.1">
    <property type="nucleotide sequence ID" value="NZ_JAMBPV010000008.1"/>
</dbReference>
<evidence type="ECO:0000256" key="4">
    <source>
        <dbReference type="ARBA" id="ARBA00022475"/>
    </source>
</evidence>
<evidence type="ECO:0000313" key="9">
    <source>
        <dbReference type="EMBL" id="MDG0860125.1"/>
    </source>
</evidence>
<feature type="transmembrane region" description="Helical" evidence="8">
    <location>
        <begin position="483"/>
        <end position="504"/>
    </location>
</feature>
<dbReference type="InterPro" id="IPR018093">
    <property type="entry name" value="BCCT_CS"/>
</dbReference>
<keyword evidence="6 8" id="KW-1133">Transmembrane helix</keyword>
<evidence type="ECO:0000256" key="7">
    <source>
        <dbReference type="ARBA" id="ARBA00023136"/>
    </source>
</evidence>
<name>A0A9X4LG53_9STAP</name>
<keyword evidence="4" id="KW-1003">Cell membrane</keyword>
<dbReference type="GO" id="GO:0022857">
    <property type="term" value="F:transmembrane transporter activity"/>
    <property type="evidence" value="ECO:0007669"/>
    <property type="project" value="InterPro"/>
</dbReference>
<dbReference type="PANTHER" id="PTHR30047">
    <property type="entry name" value="HIGH-AFFINITY CHOLINE TRANSPORT PROTEIN-RELATED"/>
    <property type="match status" value="1"/>
</dbReference>
<dbReference type="PANTHER" id="PTHR30047:SF7">
    <property type="entry name" value="HIGH-AFFINITY CHOLINE TRANSPORT PROTEIN"/>
    <property type="match status" value="1"/>
</dbReference>
<evidence type="ECO:0000256" key="2">
    <source>
        <dbReference type="ARBA" id="ARBA00005658"/>
    </source>
</evidence>
<comment type="similarity">
    <text evidence="2">Belongs to the BCCT transporter (TC 2.A.15) family.</text>
</comment>
<dbReference type="Pfam" id="PF02028">
    <property type="entry name" value="BCCT"/>
    <property type="match status" value="1"/>
</dbReference>
<protein>
    <submittedName>
        <fullName evidence="9">BCCT family transporter</fullName>
    </submittedName>
</protein>
<proteinExistence type="inferred from homology"/>
<organism evidence="9 10">
    <name type="scientific">Staphylococcus equorum</name>
    <dbReference type="NCBI Taxonomy" id="246432"/>
    <lineage>
        <taxon>Bacteria</taxon>
        <taxon>Bacillati</taxon>
        <taxon>Bacillota</taxon>
        <taxon>Bacilli</taxon>
        <taxon>Bacillales</taxon>
        <taxon>Staphylococcaceae</taxon>
        <taxon>Staphylococcus</taxon>
    </lineage>
</organism>
<keyword evidence="3" id="KW-0813">Transport</keyword>
<dbReference type="Proteomes" id="UP001152302">
    <property type="component" value="Unassembled WGS sequence"/>
</dbReference>
<feature type="transmembrane region" description="Helical" evidence="8">
    <location>
        <begin position="12"/>
        <end position="29"/>
    </location>
</feature>
<reference evidence="9" key="1">
    <citation type="submission" date="2022-05" db="EMBL/GenBank/DDBJ databases">
        <title>Comparative genomics of Staphylococcus equorum isolates.</title>
        <authorList>
            <person name="Luelf R.H."/>
        </authorList>
    </citation>
    <scope>NUCLEOTIDE SEQUENCE</scope>
    <source>
        <strain evidence="9">TMW 2.2343</strain>
    </source>
</reference>
<sequence>MRKTKVMDWTTFIGSSVILLIAVIPMMVFPKASQDIITKMNEAVVSTIGSVYLFIGLAILIFVLYIAFGKYGNVTLGKSTDKPEFNNFSWAAMLFCAGIASDILYWGVIEWAFYYQDPPHGGKGMTDSALNYATMYGMFHWGPIAWATFVLPALCIGYLIFVKKKPVFKISQTLRPILKSQTDGFIGQVTDIIFIFGLLGGAATSLALGVPMITAGIERLTGLDGDSMVMRGAILFIITALFAYSSYSGLKKGIKVLSDWNVILSFVLLGFVLIVGPTVFIMETTITGMGNMVKNFFQMATWIEPFGGIGGRKETNFPQDWTIFYWSWWIVYAPFIGLFIARISKGRTMKEVVLGTIIYGTLGCMLFFGIFGNYAVYLQLTGEFNVVQNLNTHGTEATIIEVLHQLPFPNLVIVLFLLSAVLFLATTFDSGSYILAAASQKKVVGEPLKANRLYWAFALCLLPFALMLVGGERSLEVLKTASLLASVPVLVVFVMMMISFLRTLNEDRLKLERRADKYKEVERRSLRITQVREKKNDDNL</sequence>
<feature type="transmembrane region" description="Helical" evidence="8">
    <location>
        <begin position="228"/>
        <end position="250"/>
    </location>
</feature>
<feature type="transmembrane region" description="Helical" evidence="8">
    <location>
        <begin position="49"/>
        <end position="68"/>
    </location>
</feature>
<feature type="transmembrane region" description="Helical" evidence="8">
    <location>
        <begin position="353"/>
        <end position="376"/>
    </location>
</feature>
<gene>
    <name evidence="9" type="ORF">M4L21_12365</name>
</gene>
<dbReference type="InterPro" id="IPR000060">
    <property type="entry name" value="BCCT_transptr"/>
</dbReference>
<dbReference type="NCBIfam" id="TIGR00842">
    <property type="entry name" value="bcct"/>
    <property type="match status" value="1"/>
</dbReference>
<keyword evidence="5 8" id="KW-0812">Transmembrane</keyword>
<dbReference type="GO" id="GO:0005886">
    <property type="term" value="C:plasma membrane"/>
    <property type="evidence" value="ECO:0007669"/>
    <property type="project" value="UniProtKB-SubCell"/>
</dbReference>
<dbReference type="EMBL" id="JAMBPX010000009">
    <property type="protein sequence ID" value="MDG0860125.1"/>
    <property type="molecule type" value="Genomic_DNA"/>
</dbReference>
<evidence type="ECO:0000256" key="8">
    <source>
        <dbReference type="SAM" id="Phobius"/>
    </source>
</evidence>
<comment type="caution">
    <text evidence="9">The sequence shown here is derived from an EMBL/GenBank/DDBJ whole genome shotgun (WGS) entry which is preliminary data.</text>
</comment>
<feature type="transmembrane region" description="Helical" evidence="8">
    <location>
        <begin position="323"/>
        <end position="341"/>
    </location>
</feature>
<feature type="transmembrane region" description="Helical" evidence="8">
    <location>
        <begin position="453"/>
        <end position="471"/>
    </location>
</feature>
<feature type="transmembrane region" description="Helical" evidence="8">
    <location>
        <begin position="411"/>
        <end position="432"/>
    </location>
</feature>